<evidence type="ECO:0000313" key="3">
    <source>
        <dbReference type="Proteomes" id="UP000032809"/>
    </source>
</evidence>
<dbReference type="OrthoDB" id="44460at2"/>
<dbReference type="AlphaFoldDB" id="A0A0C7NJB7"/>
<dbReference type="HOGENOM" id="CLU_749755_0_0_0"/>
<evidence type="ECO:0000259" key="1">
    <source>
        <dbReference type="Pfam" id="PF13349"/>
    </source>
</evidence>
<dbReference type="InterPro" id="IPR025164">
    <property type="entry name" value="Toastrack_DUF4097"/>
</dbReference>
<organism evidence="2 3">
    <name type="scientific">Defluviitoga tunisiensis</name>
    <dbReference type="NCBI Taxonomy" id="1006576"/>
    <lineage>
        <taxon>Bacteria</taxon>
        <taxon>Thermotogati</taxon>
        <taxon>Thermotogota</taxon>
        <taxon>Thermotogae</taxon>
        <taxon>Petrotogales</taxon>
        <taxon>Petrotogaceae</taxon>
        <taxon>Defluviitoga</taxon>
    </lineage>
</organism>
<reference evidence="3" key="1">
    <citation type="submission" date="2014-11" db="EMBL/GenBank/DDBJ databases">
        <authorList>
            <person name="Wibberg D."/>
        </authorList>
    </citation>
    <scope>NUCLEOTIDE SEQUENCE [LARGE SCALE GENOMIC DNA]</scope>
    <source>
        <strain evidence="3">L3</strain>
    </source>
</reference>
<evidence type="ECO:0000313" key="2">
    <source>
        <dbReference type="EMBL" id="CEP78036.1"/>
    </source>
</evidence>
<name>A0A0C7NJB7_DEFTU</name>
<feature type="domain" description="DUF4097" evidence="1">
    <location>
        <begin position="48"/>
        <end position="297"/>
    </location>
</feature>
<dbReference type="Pfam" id="PF13349">
    <property type="entry name" value="DUF4097"/>
    <property type="match status" value="1"/>
</dbReference>
<keyword evidence="3" id="KW-1185">Reference proteome</keyword>
<proteinExistence type="predicted"/>
<accession>A0A0C7NJB7</accession>
<dbReference type="STRING" id="1006576.DTL3_0726"/>
<gene>
    <name evidence="2" type="ORF">DTL3_0726</name>
</gene>
<protein>
    <recommendedName>
        <fullName evidence="1">DUF4097 domain-containing protein</fullName>
    </recommendedName>
</protein>
<dbReference type="RefSeq" id="WP_045087567.1">
    <property type="nucleotide sequence ID" value="NZ_LN824141.1"/>
</dbReference>
<dbReference type="Proteomes" id="UP000032809">
    <property type="component" value="Chromosome I"/>
</dbReference>
<dbReference type="EMBL" id="LN824141">
    <property type="protein sequence ID" value="CEP78036.1"/>
    <property type="molecule type" value="Genomic_DNA"/>
</dbReference>
<sequence>MPKLDLSKAKSIKIEARNFHGDIKIQYAPVTNLEYPDSDVEVKTVWNSDNNSVIVYMDYEKGDFLSKFFSFSRTFHEVPVNLYINEEVSDFKLDLSAADLNIILNSTNVDVLSIKTSAGDLDIKGSPNSKYMEAFLVDTKAGDVTIDLEGTNIDEFKLKSAAGDFDIFNIKATKGEFSFASGDILIEDSKIDDLCMSMASGDISIKKSVITNAKIKTASGDILIDSLSKNFYCEIDSASADIELIVQGKDEINVVGAIKRFSSSIKSNVDLIQKSEVSSTPKGRILKVNVMSGDITIRGIELKEDPEKEGQYEAGTPRGDELLTAEEKKILELLKEEKISRSFAIELLEELGYSQEEAEKFLKDRGL</sequence>
<dbReference type="KEGG" id="dtn:DTL3_0726"/>